<sequence>MGRRRSRKAERRQQRREWTGTWREDPGPLAAWEHLEARRDGETAWRVPFGSSDDALWAAFATGAAEPARPEAAAARTCGGCREFVEDGDLGRGTCLHPGSGVLHPWTDTPACAFWSRGRRDELWRR</sequence>
<keyword evidence="3" id="KW-1185">Reference proteome</keyword>
<dbReference type="EMBL" id="PDJQ01000001">
    <property type="protein sequence ID" value="PFG75103.1"/>
    <property type="molecule type" value="Genomic_DNA"/>
</dbReference>
<reference evidence="2" key="1">
    <citation type="submission" date="2017-09" db="EMBL/GenBank/DDBJ databases">
        <title>Sequencing the genomes of two abundant thermophiles in Great Basin hot springs: Thermocrinis jamiesonii and novel Chloroflexi Thermoflexus hugenholtzii.</title>
        <authorList>
            <person name="Hedlund B."/>
        </authorList>
    </citation>
    <scope>NUCLEOTIDE SEQUENCE [LARGE SCALE GENOMIC DNA]</scope>
    <source>
        <strain evidence="2">G233</strain>
    </source>
</reference>
<protein>
    <submittedName>
        <fullName evidence="2">Uncharacterized protein</fullName>
    </submittedName>
</protein>
<gene>
    <name evidence="2" type="ORF">A9A59_2368</name>
</gene>
<feature type="compositionally biased region" description="Basic and acidic residues" evidence="1">
    <location>
        <begin position="11"/>
        <end position="26"/>
    </location>
</feature>
<evidence type="ECO:0000313" key="3">
    <source>
        <dbReference type="Proteomes" id="UP000223071"/>
    </source>
</evidence>
<accession>A0A2A9HI97</accession>
<dbReference type="AlphaFoldDB" id="A0A2A9HI97"/>
<dbReference type="RefSeq" id="WP_098504441.1">
    <property type="nucleotide sequence ID" value="NZ_PDJQ01000001.1"/>
</dbReference>
<feature type="compositionally biased region" description="Basic residues" evidence="1">
    <location>
        <begin position="1"/>
        <end position="10"/>
    </location>
</feature>
<proteinExistence type="predicted"/>
<dbReference type="Proteomes" id="UP000223071">
    <property type="component" value="Unassembled WGS sequence"/>
</dbReference>
<name>A0A2A9HI97_TEPT2</name>
<organism evidence="2 3">
    <name type="scientific">Tepidiforma thermophila (strain KCTC 52669 / CGMCC 1.13589 / G233)</name>
    <dbReference type="NCBI Taxonomy" id="2761530"/>
    <lineage>
        <taxon>Bacteria</taxon>
        <taxon>Bacillati</taxon>
        <taxon>Chloroflexota</taxon>
        <taxon>Tepidiformia</taxon>
        <taxon>Tepidiformales</taxon>
        <taxon>Tepidiformaceae</taxon>
        <taxon>Tepidiforma</taxon>
    </lineage>
</organism>
<evidence type="ECO:0000256" key="1">
    <source>
        <dbReference type="SAM" id="MobiDB-lite"/>
    </source>
</evidence>
<evidence type="ECO:0000313" key="2">
    <source>
        <dbReference type="EMBL" id="PFG75103.1"/>
    </source>
</evidence>
<feature type="region of interest" description="Disordered" evidence="1">
    <location>
        <begin position="1"/>
        <end position="26"/>
    </location>
</feature>
<comment type="caution">
    <text evidence="2">The sequence shown here is derived from an EMBL/GenBank/DDBJ whole genome shotgun (WGS) entry which is preliminary data.</text>
</comment>